<comment type="caution">
    <text evidence="1">The sequence shown here is derived from an EMBL/GenBank/DDBJ whole genome shotgun (WGS) entry which is preliminary data.</text>
</comment>
<dbReference type="Proteomes" id="UP000192796">
    <property type="component" value="Unassembled WGS sequence"/>
</dbReference>
<sequence length="66" mass="6973">MSPVVMISCVGEVPTAVETKASVQLFASTLIAGKVLTINAPVMEGGNFAKASYMVNDLMESLIIKR</sequence>
<evidence type="ECO:0000313" key="1">
    <source>
        <dbReference type="EMBL" id="OQP59214.1"/>
    </source>
</evidence>
<proteinExistence type="predicted"/>
<keyword evidence="2" id="KW-1185">Reference proteome</keyword>
<protein>
    <submittedName>
        <fullName evidence="1">Uncharacterized protein</fullName>
    </submittedName>
</protein>
<accession>A0A1V9FLJ1</accession>
<name>A0A1V9FLJ1_9BACT</name>
<gene>
    <name evidence="1" type="ORF">A3860_38185</name>
</gene>
<organism evidence="1 2">
    <name type="scientific">Niastella vici</name>
    <dbReference type="NCBI Taxonomy" id="1703345"/>
    <lineage>
        <taxon>Bacteria</taxon>
        <taxon>Pseudomonadati</taxon>
        <taxon>Bacteroidota</taxon>
        <taxon>Chitinophagia</taxon>
        <taxon>Chitinophagales</taxon>
        <taxon>Chitinophagaceae</taxon>
        <taxon>Niastella</taxon>
    </lineage>
</organism>
<reference evidence="1 2" key="1">
    <citation type="submission" date="2016-03" db="EMBL/GenBank/DDBJ databases">
        <title>Niastella vici sp. nov., isolated from farmland soil.</title>
        <authorList>
            <person name="Chen L."/>
            <person name="Wang D."/>
            <person name="Yang S."/>
            <person name="Wang G."/>
        </authorList>
    </citation>
    <scope>NUCLEOTIDE SEQUENCE [LARGE SCALE GENOMIC DNA]</scope>
    <source>
        <strain evidence="1 2">DJ57</strain>
    </source>
</reference>
<dbReference type="AlphaFoldDB" id="A0A1V9FLJ1"/>
<dbReference type="EMBL" id="LVYD01000084">
    <property type="protein sequence ID" value="OQP59214.1"/>
    <property type="molecule type" value="Genomic_DNA"/>
</dbReference>
<evidence type="ECO:0000313" key="2">
    <source>
        <dbReference type="Proteomes" id="UP000192796"/>
    </source>
</evidence>